<evidence type="ECO:0008006" key="4">
    <source>
        <dbReference type="Google" id="ProtNLM"/>
    </source>
</evidence>
<keyword evidence="1" id="KW-0732">Signal</keyword>
<evidence type="ECO:0000313" key="2">
    <source>
        <dbReference type="EMBL" id="SMD39048.1"/>
    </source>
</evidence>
<evidence type="ECO:0000313" key="3">
    <source>
        <dbReference type="Proteomes" id="UP000192472"/>
    </source>
</evidence>
<dbReference type="AlphaFoldDB" id="A0A1W2GRQ2"/>
<gene>
    <name evidence="2" type="ORF">SAMN04488029_4020</name>
</gene>
<name>A0A1W2GRQ2_REIFA</name>
<protein>
    <recommendedName>
        <fullName evidence="4">MetA-pathway of phenol degradation</fullName>
    </recommendedName>
</protein>
<evidence type="ECO:0000256" key="1">
    <source>
        <dbReference type="SAM" id="SignalP"/>
    </source>
</evidence>
<feature type="signal peptide" evidence="1">
    <location>
        <begin position="1"/>
        <end position="22"/>
    </location>
</feature>
<feature type="chain" id="PRO_5012845649" description="MetA-pathway of phenol degradation" evidence="1">
    <location>
        <begin position="23"/>
        <end position="291"/>
    </location>
</feature>
<keyword evidence="3" id="KW-1185">Reference proteome</keyword>
<reference evidence="2 3" key="1">
    <citation type="submission" date="2017-04" db="EMBL/GenBank/DDBJ databases">
        <authorList>
            <person name="Afonso C.L."/>
            <person name="Miller P.J."/>
            <person name="Scott M.A."/>
            <person name="Spackman E."/>
            <person name="Goraichik I."/>
            <person name="Dimitrov K.M."/>
            <person name="Suarez D.L."/>
            <person name="Swayne D.E."/>
        </authorList>
    </citation>
    <scope>NUCLEOTIDE SEQUENCE [LARGE SCALE GENOMIC DNA]</scope>
    <source>
        <strain evidence="2 3">DSM 26133</strain>
    </source>
</reference>
<dbReference type="RefSeq" id="WP_084374702.1">
    <property type="nucleotide sequence ID" value="NZ_FWYF01000005.1"/>
</dbReference>
<dbReference type="OrthoDB" id="9782650at2"/>
<sequence length="291" mass="31673">MKFLNVLLTCALVGIFANSVLAGGGWVHAKGKGYFKLSQWWVIADKHYTDTGETDPNVTMGTFNTSFYGEYGITDRLNGQIYFPFFSRSFHNEVVSGTTGSVNIPGRAVNSIGDTNIGLKYGLIVGKPVVLSAHLWLGLPLGKSDFDANDTNTVPLLTGDGEFNQIIGLTASTSKSFGNVNAFTSLGAEFNNRTNGFSDETRVNFEVGAVIKEKLILVYKLRWLNSLQNGDSNVENGASIFSNNAEYVGYTYEVAYNITNKIGATINYGAVYSAKLIFANPSYEVGVYFNL</sequence>
<organism evidence="2 3">
    <name type="scientific">Reichenbachiella faecimaris</name>
    <dbReference type="NCBI Taxonomy" id="692418"/>
    <lineage>
        <taxon>Bacteria</taxon>
        <taxon>Pseudomonadati</taxon>
        <taxon>Bacteroidota</taxon>
        <taxon>Cytophagia</taxon>
        <taxon>Cytophagales</taxon>
        <taxon>Reichenbachiellaceae</taxon>
        <taxon>Reichenbachiella</taxon>
    </lineage>
</organism>
<proteinExistence type="predicted"/>
<dbReference type="EMBL" id="FWYF01000005">
    <property type="protein sequence ID" value="SMD39048.1"/>
    <property type="molecule type" value="Genomic_DNA"/>
</dbReference>
<dbReference type="Proteomes" id="UP000192472">
    <property type="component" value="Unassembled WGS sequence"/>
</dbReference>
<dbReference type="STRING" id="692418.SAMN04488029_4020"/>
<accession>A0A1W2GRQ2</accession>